<feature type="non-terminal residue" evidence="1">
    <location>
        <position position="606"/>
    </location>
</feature>
<keyword evidence="2" id="KW-1185">Reference proteome</keyword>
<evidence type="ECO:0000313" key="1">
    <source>
        <dbReference type="EMBL" id="ORX47560.1"/>
    </source>
</evidence>
<proteinExistence type="predicted"/>
<accession>A0A1Y1V566</accession>
<dbReference type="EMBL" id="MCFH01000030">
    <property type="protein sequence ID" value="ORX47560.1"/>
    <property type="molecule type" value="Genomic_DNA"/>
</dbReference>
<protein>
    <submittedName>
        <fullName evidence="1">Uncharacterized protein</fullName>
    </submittedName>
</protein>
<sequence length="606" mass="69712">MNPKKIHCSSCDRVINENTFCTTIASSNILNSFINDEILENCKQNINQNYNINKDFGYNNEYSGNIENLQNDDINQNNNLENNIFNEIINNDEEIFSSDYSNKNSEIYLKDVDDIQHGNILSSKTSSNEDIFDKLCDIINDDIEIINNQELINNNSNSVESIDINQVNIIPNEYDISIDKEDIIIQGISQDEDSDDDIVINDEINKNDETQISIDSISYNNIYVAKYDDQYKPYVQDVTDHHEKKMISDIKDNINKMIVNLKKRINNNSSNLMNNSNTLFSVINNDSTEKLSLPLGINYDEIETYWSNFQNSLEKYKENWLATRKQNKDGKSINNNSENNSNKELYNKKTILEDLHKSFNSLITNIQEGGENIDKLKNEFINKSIRYSCENLEPTLNELCLETCENESGNSSDDKSRILSQGNLNNFVNIDSNILSQGNLNNFVNVNSDILSQENLNRCDQEIMKNKGYSNNSLSDNNQLIDNNNSKNSLFDNIQVNTQNNSLNSLNSNINVNIMNDNNKSDNLLYDNSKIFTQENSKSSLNSNIQINIKENSNEFLYDSSQVYTQDNSNVKNSTRSLSDDLQNYFKNEIDDEFTQKPREIQNEDN</sequence>
<gene>
    <name evidence="1" type="ORF">BCR36DRAFT_330292</name>
</gene>
<dbReference type="AlphaFoldDB" id="A0A1Y1V566"/>
<dbReference type="Proteomes" id="UP000193719">
    <property type="component" value="Unassembled WGS sequence"/>
</dbReference>
<organism evidence="1 2">
    <name type="scientific">Piromyces finnis</name>
    <dbReference type="NCBI Taxonomy" id="1754191"/>
    <lineage>
        <taxon>Eukaryota</taxon>
        <taxon>Fungi</taxon>
        <taxon>Fungi incertae sedis</taxon>
        <taxon>Chytridiomycota</taxon>
        <taxon>Chytridiomycota incertae sedis</taxon>
        <taxon>Neocallimastigomycetes</taxon>
        <taxon>Neocallimastigales</taxon>
        <taxon>Neocallimastigaceae</taxon>
        <taxon>Piromyces</taxon>
    </lineage>
</organism>
<reference evidence="1 2" key="2">
    <citation type="submission" date="2016-08" db="EMBL/GenBank/DDBJ databases">
        <title>Pervasive Adenine N6-methylation of Active Genes in Fungi.</title>
        <authorList>
            <consortium name="DOE Joint Genome Institute"/>
            <person name="Mondo S.J."/>
            <person name="Dannebaum R.O."/>
            <person name="Kuo R.C."/>
            <person name="Labutti K."/>
            <person name="Haridas S."/>
            <person name="Kuo A."/>
            <person name="Salamov A."/>
            <person name="Ahrendt S.R."/>
            <person name="Lipzen A."/>
            <person name="Sullivan W."/>
            <person name="Andreopoulos W.B."/>
            <person name="Clum A."/>
            <person name="Lindquist E."/>
            <person name="Daum C."/>
            <person name="Ramamoorthy G.K."/>
            <person name="Gryganskyi A."/>
            <person name="Culley D."/>
            <person name="Magnuson J.K."/>
            <person name="James T.Y."/>
            <person name="O'Malley M.A."/>
            <person name="Stajich J.E."/>
            <person name="Spatafora J.W."/>
            <person name="Visel A."/>
            <person name="Grigoriev I.V."/>
        </authorList>
    </citation>
    <scope>NUCLEOTIDE SEQUENCE [LARGE SCALE GENOMIC DNA]</scope>
    <source>
        <strain evidence="2">finn</strain>
    </source>
</reference>
<comment type="caution">
    <text evidence="1">The sequence shown here is derived from an EMBL/GenBank/DDBJ whole genome shotgun (WGS) entry which is preliminary data.</text>
</comment>
<dbReference type="OrthoDB" id="2163117at2759"/>
<evidence type="ECO:0000313" key="2">
    <source>
        <dbReference type="Proteomes" id="UP000193719"/>
    </source>
</evidence>
<dbReference type="STRING" id="1754191.A0A1Y1V566"/>
<name>A0A1Y1V566_9FUNG</name>
<reference evidence="1 2" key="1">
    <citation type="submission" date="2016-08" db="EMBL/GenBank/DDBJ databases">
        <title>Genomes of anaerobic fungi encode conserved fungal cellulosomes for biomass hydrolysis.</title>
        <authorList>
            <consortium name="DOE Joint Genome Institute"/>
            <person name="Haitjema C.H."/>
            <person name="Gilmore S.P."/>
            <person name="Henske J.K."/>
            <person name="Solomon K.V."/>
            <person name="De Groot R."/>
            <person name="Kuo A."/>
            <person name="Mondo S.J."/>
            <person name="Salamov A.A."/>
            <person name="Labutti K."/>
            <person name="Zhao Z."/>
            <person name="Chiniquy J."/>
            <person name="Barry K."/>
            <person name="Brewer H.M."/>
            <person name="Purvine S.O."/>
            <person name="Wright A.T."/>
            <person name="Boxma B."/>
            <person name="Van Alen T."/>
            <person name="Hackstein J.H."/>
            <person name="Baker S.E."/>
            <person name="Grigoriev I.V."/>
            <person name="O'Malley M.A."/>
        </authorList>
    </citation>
    <scope>NUCLEOTIDE SEQUENCE [LARGE SCALE GENOMIC DNA]</scope>
    <source>
        <strain evidence="2">finn</strain>
    </source>
</reference>